<dbReference type="InterPro" id="IPR027417">
    <property type="entry name" value="P-loop_NTPase"/>
</dbReference>
<protein>
    <submittedName>
        <fullName evidence="2">Methylmalonyl Co-A mutase-associated GTPase MeaB</fullName>
        <ecNumber evidence="2">3.6.5.-</ecNumber>
    </submittedName>
</protein>
<dbReference type="SUPFAM" id="SSF52540">
    <property type="entry name" value="P-loop containing nucleoside triphosphate hydrolases"/>
    <property type="match status" value="1"/>
</dbReference>
<organism evidence="2 3">
    <name type="scientific">Cyclobacterium plantarum</name>
    <dbReference type="NCBI Taxonomy" id="2716263"/>
    <lineage>
        <taxon>Bacteria</taxon>
        <taxon>Pseudomonadati</taxon>
        <taxon>Bacteroidota</taxon>
        <taxon>Cytophagia</taxon>
        <taxon>Cytophagales</taxon>
        <taxon>Cyclobacteriaceae</taxon>
        <taxon>Cyclobacterium</taxon>
    </lineage>
</organism>
<reference evidence="2 3" key="1">
    <citation type="submission" date="2020-03" db="EMBL/GenBank/DDBJ databases">
        <title>Cyclobacterium plantarum sp. nov., a marine bacterium isolated from a coastal-marine wetland.</title>
        <authorList>
            <person name="Sanchez-Porro C."/>
            <person name="Ventosa A."/>
            <person name="Amoozegar M."/>
        </authorList>
    </citation>
    <scope>NUCLEOTIDE SEQUENCE [LARGE SCALE GENOMIC DNA]</scope>
    <source>
        <strain evidence="2 3">GBPx2</strain>
    </source>
</reference>
<dbReference type="PANTHER" id="PTHR23408:SF3">
    <property type="entry name" value="METHYLMALONIC ACIDURIA TYPE A PROTEIN, MITOCHONDRIAL"/>
    <property type="match status" value="1"/>
</dbReference>
<dbReference type="NCBIfam" id="TIGR00750">
    <property type="entry name" value="lao"/>
    <property type="match status" value="1"/>
</dbReference>
<dbReference type="Pfam" id="PF03308">
    <property type="entry name" value="MeaB"/>
    <property type="match status" value="1"/>
</dbReference>
<sequence>MAKRHSVAQYEAGILAGNRSLLSQSISLVESELEADRKLANQLIEQVLPLTGNALRIGISGIPGVGKSTFINSFGQLLLSKGHKTAVLTVDPSSGKSRGSILADKTRMETLSHHPSAYVRPSPAGKNLGGISAKTRETMLLCEAAGFDRILVETVGVGQSETSVKDMVDVFLLLMITGTGDELQGIKRGIMEWADIFVINKADGANAPEAEKMKQVLQTILPLISPVGKEWDNPVKTCSALNGKGMVDLLESLDVLVEKMKDSGQFQQTRKIQQRQWLEDHISFLLLKKFNENSSVELEKQKAIEILNQEKANPIGLAEELVRRFFEINQ</sequence>
<evidence type="ECO:0000256" key="1">
    <source>
        <dbReference type="ARBA" id="ARBA00009625"/>
    </source>
</evidence>
<dbReference type="Gene3D" id="3.40.50.300">
    <property type="entry name" value="P-loop containing nucleotide triphosphate hydrolases"/>
    <property type="match status" value="1"/>
</dbReference>
<comment type="caution">
    <text evidence="2">The sequence shown here is derived from an EMBL/GenBank/DDBJ whole genome shotgun (WGS) entry which is preliminary data.</text>
</comment>
<proteinExistence type="inferred from homology"/>
<accession>A0ABX0H9D2</accession>
<evidence type="ECO:0000313" key="2">
    <source>
        <dbReference type="EMBL" id="NHE58284.1"/>
    </source>
</evidence>
<name>A0ABX0H9D2_9BACT</name>
<dbReference type="EMBL" id="JAANYN010000006">
    <property type="protein sequence ID" value="NHE58284.1"/>
    <property type="molecule type" value="Genomic_DNA"/>
</dbReference>
<dbReference type="Proteomes" id="UP000649799">
    <property type="component" value="Unassembled WGS sequence"/>
</dbReference>
<keyword evidence="3" id="KW-1185">Reference proteome</keyword>
<dbReference type="PANTHER" id="PTHR23408">
    <property type="entry name" value="METHYLMALONYL-COA MUTASE"/>
    <property type="match status" value="1"/>
</dbReference>
<dbReference type="InterPro" id="IPR005129">
    <property type="entry name" value="GTPase_ArgK"/>
</dbReference>
<dbReference type="GO" id="GO:0016787">
    <property type="term" value="F:hydrolase activity"/>
    <property type="evidence" value="ECO:0007669"/>
    <property type="project" value="UniProtKB-KW"/>
</dbReference>
<dbReference type="Gene3D" id="1.20.5.170">
    <property type="match status" value="1"/>
</dbReference>
<dbReference type="CDD" id="cd03114">
    <property type="entry name" value="MMAA-like"/>
    <property type="match status" value="1"/>
</dbReference>
<gene>
    <name evidence="2" type="primary">meaB</name>
    <name evidence="2" type="ORF">G9Q97_15845</name>
</gene>
<dbReference type="NCBIfam" id="NF006958">
    <property type="entry name" value="PRK09435.1"/>
    <property type="match status" value="1"/>
</dbReference>
<evidence type="ECO:0000313" key="3">
    <source>
        <dbReference type="Proteomes" id="UP000649799"/>
    </source>
</evidence>
<comment type="similarity">
    <text evidence="1">Belongs to the SIMIBI class G3E GTPase family. ArgK/MeaB subfamily.</text>
</comment>
<dbReference type="EC" id="3.6.5.-" evidence="2"/>
<keyword evidence="2" id="KW-0378">Hydrolase</keyword>